<evidence type="ECO:0000313" key="3">
    <source>
        <dbReference type="EMBL" id="KAJ2895441.1"/>
    </source>
</evidence>
<feature type="compositionally biased region" description="Polar residues" evidence="1">
    <location>
        <begin position="179"/>
        <end position="188"/>
    </location>
</feature>
<feature type="transmembrane region" description="Helical" evidence="2">
    <location>
        <begin position="334"/>
        <end position="351"/>
    </location>
</feature>
<keyword evidence="2" id="KW-0472">Membrane</keyword>
<keyword evidence="2" id="KW-1133">Transmembrane helix</keyword>
<feature type="transmembrane region" description="Helical" evidence="2">
    <location>
        <begin position="294"/>
        <end position="314"/>
    </location>
</feature>
<dbReference type="PANTHER" id="PTHR35041">
    <property type="entry name" value="MEDIATOR OF RNA POLYMERASE II TRANSCRIPTION SUBUNIT 1"/>
    <property type="match status" value="1"/>
</dbReference>
<feature type="region of interest" description="Disordered" evidence="1">
    <location>
        <begin position="957"/>
        <end position="988"/>
    </location>
</feature>
<feature type="compositionally biased region" description="Low complexity" evidence="1">
    <location>
        <begin position="95"/>
        <end position="115"/>
    </location>
</feature>
<evidence type="ECO:0000256" key="1">
    <source>
        <dbReference type="SAM" id="MobiDB-lite"/>
    </source>
</evidence>
<dbReference type="EMBL" id="JAKWBI020000401">
    <property type="protein sequence ID" value="KAJ2895441.1"/>
    <property type="molecule type" value="Genomic_DNA"/>
</dbReference>
<organism evidence="3 4">
    <name type="scientific">Zalerion maritima</name>
    <dbReference type="NCBI Taxonomy" id="339359"/>
    <lineage>
        <taxon>Eukaryota</taxon>
        <taxon>Fungi</taxon>
        <taxon>Dikarya</taxon>
        <taxon>Ascomycota</taxon>
        <taxon>Pezizomycotina</taxon>
        <taxon>Sordariomycetes</taxon>
        <taxon>Lulworthiomycetidae</taxon>
        <taxon>Lulworthiales</taxon>
        <taxon>Lulworthiaceae</taxon>
        <taxon>Zalerion</taxon>
    </lineage>
</organism>
<dbReference type="AlphaFoldDB" id="A0AAD5RJF4"/>
<proteinExistence type="predicted"/>
<feature type="compositionally biased region" description="Gly residues" evidence="1">
    <location>
        <begin position="1"/>
        <end position="34"/>
    </location>
</feature>
<feature type="compositionally biased region" description="Low complexity" evidence="1">
    <location>
        <begin position="68"/>
        <end position="86"/>
    </location>
</feature>
<comment type="caution">
    <text evidence="3">The sequence shown here is derived from an EMBL/GenBank/DDBJ whole genome shotgun (WGS) entry which is preliminary data.</text>
</comment>
<gene>
    <name evidence="3" type="ORF">MKZ38_006586</name>
</gene>
<accession>A0AAD5RJF4</accession>
<sequence length="988" mass="108360">MDRQSGGGGYSNLGGNSGGGSWLPSFGGYGGGSGSASTSPELEIPRQRPSSVARKPVPLTSLPPKRPAAAAFGGSSTVGTSSSAFSPTGPTVAPSLVSNLNASGSSSGPSPAVLPAHKRQTSFASSSQNTASPGTSPPQQFPFSSTSTQYQSPYQSQGQSSPYQFQGQQFNERAYETPTVEQLEQQESGKGAGIPQQSGLTYSNAYFAVPDSETPKGKDTFDGTPRFDDNFTEQSPKPFFGESPQYARLGQHQRNDSNSHLLNPQLRLQHVNTPPPFGYADPYEHKIPFWHKEWLLYLLFFIGIFGAIGHHFFYQSLHGQEAKEQRTMLRYGSVLSFLVKASLSSVAVLAFRQRVWVTVRRKMLSLEAIDALFAATEDLSSMANTEIVSNARIALLLALFVWCTPLIVILTSETLSVELQTHEVYGKCSGIRTLNFTHEGLQDWREGVKINGQYLLSTSLWNTTGGLTAENSTEPTQAAFDYYTARSSQFEQVGVVSLYSGTALSRVNASNEICGVGWNCSYSLEFVAPGYNCSTMAEGVGSEVRSLNGVKSPITIDSLLPSGNYSYAVHAFLGDYENPQIYNVSDTPVQTGGIPPEMMREENGDWPELLGSFRTEPVIWAGFSEPEDPDKEAILDRSDPDFESFYTPKVIACEHRYTKYKVTITYNSTVQSHNVTSREYLGRVIDTDYAGNTTQEAFLNDNTTATPEDNYVYPIDLFNYKQTAGYHSMGSLFREYINNTIAFNGLNIIAETKAVATRLVERKDYLIVPNFEEELVKAYEEMVFSLFNDPFFVANSWAAAPAEMSGDLAGDEERLQYPCQRSRVDNVFHYHALNLWAVYGISILLTVGAVSFGLLAVSENDGVVRDTQFSSIVAATRGPHLNGVDWALKDGQVSKRVKRIRVGYGVVHEAQMSGLGIQEPGYGFDRRKTFSPHGPDSPSAWTVPIFGFGVDGGVRQRRRPRSFTFRTPTRGQGRFGAFQRDSSGVQGT</sequence>
<dbReference type="PANTHER" id="PTHR35041:SF3">
    <property type="entry name" value="FORMYLMETHIONINE DEFORMYLASE-LIKE PROTEIN"/>
    <property type="match status" value="1"/>
</dbReference>
<evidence type="ECO:0000313" key="4">
    <source>
        <dbReference type="Proteomes" id="UP001201980"/>
    </source>
</evidence>
<dbReference type="Proteomes" id="UP001201980">
    <property type="component" value="Unassembled WGS sequence"/>
</dbReference>
<feature type="compositionally biased region" description="Low complexity" evidence="1">
    <location>
        <begin position="141"/>
        <end position="169"/>
    </location>
</feature>
<feature type="transmembrane region" description="Helical" evidence="2">
    <location>
        <begin position="391"/>
        <end position="410"/>
    </location>
</feature>
<feature type="transmembrane region" description="Helical" evidence="2">
    <location>
        <begin position="836"/>
        <end position="857"/>
    </location>
</feature>
<name>A0AAD5RJF4_9PEZI</name>
<keyword evidence="2" id="KW-0812">Transmembrane</keyword>
<reference evidence="3" key="1">
    <citation type="submission" date="2022-07" db="EMBL/GenBank/DDBJ databases">
        <title>Draft genome sequence of Zalerion maritima ATCC 34329, a (micro)plastics degrading marine fungus.</title>
        <authorList>
            <person name="Paco A."/>
            <person name="Goncalves M.F.M."/>
            <person name="Rocha-Santos T.A.P."/>
            <person name="Alves A."/>
        </authorList>
    </citation>
    <scope>NUCLEOTIDE SEQUENCE</scope>
    <source>
        <strain evidence="3">ATCC 34329</strain>
    </source>
</reference>
<keyword evidence="4" id="KW-1185">Reference proteome</keyword>
<evidence type="ECO:0000256" key="2">
    <source>
        <dbReference type="SAM" id="Phobius"/>
    </source>
</evidence>
<feature type="compositionally biased region" description="Polar residues" evidence="1">
    <location>
        <begin position="121"/>
        <end position="131"/>
    </location>
</feature>
<protein>
    <submittedName>
        <fullName evidence="3">Uncharacterized protein</fullName>
    </submittedName>
</protein>
<feature type="region of interest" description="Disordered" evidence="1">
    <location>
        <begin position="1"/>
        <end position="197"/>
    </location>
</feature>